<dbReference type="GO" id="GO:0008757">
    <property type="term" value="F:S-adenosylmethionine-dependent methyltransferase activity"/>
    <property type="evidence" value="ECO:0007669"/>
    <property type="project" value="InterPro"/>
</dbReference>
<keyword evidence="2" id="KW-0489">Methyltransferase</keyword>
<evidence type="ECO:0000313" key="3">
    <source>
        <dbReference type="Proteomes" id="UP000693970"/>
    </source>
</evidence>
<dbReference type="OrthoDB" id="198346at2759"/>
<dbReference type="GO" id="GO:0032259">
    <property type="term" value="P:methylation"/>
    <property type="evidence" value="ECO:0007669"/>
    <property type="project" value="UniProtKB-KW"/>
</dbReference>
<protein>
    <submittedName>
        <fullName evidence="2">Methyltransferase domain containing protein</fullName>
    </submittedName>
</protein>
<proteinExistence type="predicted"/>
<dbReference type="InterPro" id="IPR013216">
    <property type="entry name" value="Methyltransf_11"/>
</dbReference>
<evidence type="ECO:0000259" key="1">
    <source>
        <dbReference type="Pfam" id="PF08241"/>
    </source>
</evidence>
<dbReference type="CDD" id="cd02440">
    <property type="entry name" value="AdoMet_MTases"/>
    <property type="match status" value="1"/>
</dbReference>
<accession>A0A9K3KMH7</accession>
<dbReference type="AlphaFoldDB" id="A0A9K3KMH7"/>
<keyword evidence="3" id="KW-1185">Reference proteome</keyword>
<comment type="caution">
    <text evidence="2">The sequence shown here is derived from an EMBL/GenBank/DDBJ whole genome shotgun (WGS) entry which is preliminary data.</text>
</comment>
<evidence type="ECO:0000313" key="2">
    <source>
        <dbReference type="EMBL" id="KAG7346399.1"/>
    </source>
</evidence>
<dbReference type="EMBL" id="JAGRRH010000021">
    <property type="protein sequence ID" value="KAG7346399.1"/>
    <property type="molecule type" value="Genomic_DNA"/>
</dbReference>
<name>A0A9K3KMH7_9STRA</name>
<dbReference type="Proteomes" id="UP000693970">
    <property type="component" value="Unassembled WGS sequence"/>
</dbReference>
<keyword evidence="2" id="KW-0808">Transferase</keyword>
<organism evidence="2 3">
    <name type="scientific">Nitzschia inconspicua</name>
    <dbReference type="NCBI Taxonomy" id="303405"/>
    <lineage>
        <taxon>Eukaryota</taxon>
        <taxon>Sar</taxon>
        <taxon>Stramenopiles</taxon>
        <taxon>Ochrophyta</taxon>
        <taxon>Bacillariophyta</taxon>
        <taxon>Bacillariophyceae</taxon>
        <taxon>Bacillariophycidae</taxon>
        <taxon>Bacillariales</taxon>
        <taxon>Bacillariaceae</taxon>
        <taxon>Nitzschia</taxon>
    </lineage>
</organism>
<reference evidence="2" key="1">
    <citation type="journal article" date="2021" name="Sci. Rep.">
        <title>Diploid genomic architecture of Nitzschia inconspicua, an elite biomass production diatom.</title>
        <authorList>
            <person name="Oliver A."/>
            <person name="Podell S."/>
            <person name="Pinowska A."/>
            <person name="Traller J.C."/>
            <person name="Smith S.R."/>
            <person name="McClure R."/>
            <person name="Beliaev A."/>
            <person name="Bohutskyi P."/>
            <person name="Hill E.A."/>
            <person name="Rabines A."/>
            <person name="Zheng H."/>
            <person name="Allen L.Z."/>
            <person name="Kuo A."/>
            <person name="Grigoriev I.V."/>
            <person name="Allen A.E."/>
            <person name="Hazlebeck D."/>
            <person name="Allen E.E."/>
        </authorList>
    </citation>
    <scope>NUCLEOTIDE SEQUENCE</scope>
    <source>
        <strain evidence="2">Hildebrandi</strain>
    </source>
</reference>
<dbReference type="Pfam" id="PF08241">
    <property type="entry name" value="Methyltransf_11"/>
    <property type="match status" value="1"/>
</dbReference>
<feature type="domain" description="Methyltransferase type 11" evidence="1">
    <location>
        <begin position="61"/>
        <end position="134"/>
    </location>
</feature>
<sequence length="287" mass="32051">MAMQYARNSFSLDATIYTAPQILRDGQRHPILDFPLGDAVALPSVRVVEPDDSTTGASNTDVGCGRGVSTSWFHLHGANAKCVEGSHDAWEQSVIPNELRTEHDFSRGPWWPSETVDAVWCVELLEHVGRNFHANLMPAFRQAAFLYVTHSIWGGWHHVEVHSSDWWIARFQSFGFVYNEYLTNQIKEADASHRGDLAPNGKAYHAQHIWTHMLVVINPAVASLPNHAHLLSGPSCMEGILPEGQRPCDPAKQESTLPPNFEPLTLTVDMDIAWEKHVFGSTNITKI</sequence>
<reference evidence="2" key="2">
    <citation type="submission" date="2021-04" db="EMBL/GenBank/DDBJ databases">
        <authorList>
            <person name="Podell S."/>
        </authorList>
    </citation>
    <scope>NUCLEOTIDE SEQUENCE</scope>
    <source>
        <strain evidence="2">Hildebrandi</strain>
    </source>
</reference>
<gene>
    <name evidence="2" type="ORF">IV203_005467</name>
</gene>